<proteinExistence type="evidence at transcript level"/>
<dbReference type="MEROPS" id="I25.012"/>
<dbReference type="PANTHER" id="PTHR47033">
    <property type="entry name" value="CYSTATIN-M"/>
    <property type="match status" value="1"/>
</dbReference>
<dbReference type="GO" id="GO:0070062">
    <property type="term" value="C:extracellular exosome"/>
    <property type="evidence" value="ECO:0007669"/>
    <property type="project" value="TreeGrafter"/>
</dbReference>
<dbReference type="AlphaFoldDB" id="K4I4J3"/>
<feature type="domain" description="Cystatin" evidence="7">
    <location>
        <begin position="12"/>
        <end position="127"/>
    </location>
</feature>
<evidence type="ECO:0000259" key="7">
    <source>
        <dbReference type="SMART" id="SM00043"/>
    </source>
</evidence>
<dbReference type="FunFam" id="3.10.450.10:FF:000004">
    <property type="entry name" value="Cystatin C"/>
    <property type="match status" value="1"/>
</dbReference>
<name>K4I4J3_ABRGR</name>
<comment type="subcellular location">
    <subcellularLocation>
        <location evidence="1">Secreted</location>
    </subcellularLocation>
</comment>
<accession>K4I4J3</accession>
<sequence length="131" mass="14318">MLLPALTALSVPMPGAPMDRPVTDPGVQQAAAFAVQAFNKASNSAFYYKAMRIVSARSQVVEGVKYYLTVELVNTLCEKKGGSGLNHVDLEHCAVASVADQRKQTCEFQVWFLPRLNDTRLEYMSCKAASS</sequence>
<evidence type="ECO:0000256" key="2">
    <source>
        <dbReference type="ARBA" id="ARBA00009403"/>
    </source>
</evidence>
<dbReference type="Pfam" id="PF00031">
    <property type="entry name" value="Cystatin"/>
    <property type="match status" value="1"/>
</dbReference>
<evidence type="ECO:0000256" key="1">
    <source>
        <dbReference type="ARBA" id="ARBA00004613"/>
    </source>
</evidence>
<evidence type="ECO:0000256" key="6">
    <source>
        <dbReference type="ARBA" id="ARBA00023157"/>
    </source>
</evidence>
<keyword evidence="4" id="KW-0646">Protease inhibitor</keyword>
<evidence type="ECO:0000313" key="8">
    <source>
        <dbReference type="EMBL" id="AFU63205.1"/>
    </source>
</evidence>
<dbReference type="GO" id="GO:0004869">
    <property type="term" value="F:cysteine-type endopeptidase inhibitor activity"/>
    <property type="evidence" value="ECO:0007669"/>
    <property type="project" value="UniProtKB-KW"/>
</dbReference>
<dbReference type="CDD" id="cd00042">
    <property type="entry name" value="CY"/>
    <property type="match status" value="1"/>
</dbReference>
<keyword evidence="3" id="KW-0964">Secreted</keyword>
<dbReference type="SMART" id="SM00043">
    <property type="entry name" value="CY"/>
    <property type="match status" value="1"/>
</dbReference>
<dbReference type="PANTHER" id="PTHR47033:SF1">
    <property type="entry name" value="CYSTATIN-M"/>
    <property type="match status" value="1"/>
</dbReference>
<organism evidence="8">
    <name type="scientific">Abronia graminea</name>
    <name type="common">Terrestrial arboreal alligator lizard</name>
    <name type="synonym">Gerrhonotus gramineus</name>
    <dbReference type="NCBI Taxonomy" id="278977"/>
    <lineage>
        <taxon>Eukaryota</taxon>
        <taxon>Metazoa</taxon>
        <taxon>Chordata</taxon>
        <taxon>Craniata</taxon>
        <taxon>Vertebrata</taxon>
        <taxon>Euteleostomi</taxon>
        <taxon>Lepidosauria</taxon>
        <taxon>Squamata</taxon>
        <taxon>Bifurcata</taxon>
        <taxon>Unidentata</taxon>
        <taxon>Episquamata</taxon>
        <taxon>Toxicofera</taxon>
        <taxon>Anguimorpha</taxon>
        <taxon>Neoanguimorpha</taxon>
        <taxon>Anguioidea</taxon>
        <taxon>Anguidae</taxon>
        <taxon>Abronia</taxon>
    </lineage>
</organism>
<dbReference type="SUPFAM" id="SSF54403">
    <property type="entry name" value="Cystatin/monellin"/>
    <property type="match status" value="1"/>
</dbReference>
<comment type="similarity">
    <text evidence="2">Belongs to the cystatin family.</text>
</comment>
<dbReference type="Gene3D" id="3.10.450.10">
    <property type="match status" value="1"/>
</dbReference>
<dbReference type="EMBL" id="JX459931">
    <property type="protein sequence ID" value="AFU63205.1"/>
    <property type="molecule type" value="mRNA"/>
</dbReference>
<evidence type="ECO:0000256" key="3">
    <source>
        <dbReference type="ARBA" id="ARBA00022525"/>
    </source>
</evidence>
<dbReference type="InterPro" id="IPR000010">
    <property type="entry name" value="Cystatin_dom"/>
</dbReference>
<evidence type="ECO:0000256" key="5">
    <source>
        <dbReference type="ARBA" id="ARBA00022704"/>
    </source>
</evidence>
<protein>
    <submittedName>
        <fullName evidence="8">Cystatin-Abr-1</fullName>
    </submittedName>
</protein>
<evidence type="ECO:0000256" key="4">
    <source>
        <dbReference type="ARBA" id="ARBA00022690"/>
    </source>
</evidence>
<keyword evidence="5" id="KW-0789">Thiol protease inhibitor</keyword>
<keyword evidence="6" id="KW-1015">Disulfide bond</keyword>
<reference evidence="8" key="1">
    <citation type="journal article" date="2012" name="J. Mol. Evol.">
        <title>Structural and molecular diversification of the Anguimorpha lizard mandibular venom gland system in the arboreal species Abronia graminea.</title>
        <authorList>
            <person name="Koludarov I."/>
            <person name="Sunagar K."/>
            <person name="Undheim E.A."/>
            <person name="Jackson T.N."/>
            <person name="Ruder T."/>
            <person name="Whitehead D."/>
            <person name="Saucedo A.C."/>
            <person name="Mora G.R."/>
            <person name="Alagon A.C."/>
            <person name="King G."/>
            <person name="Antunes A."/>
            <person name="Fry B.G."/>
        </authorList>
    </citation>
    <scope>NUCLEOTIDE SEQUENCE</scope>
</reference>
<dbReference type="InterPro" id="IPR046350">
    <property type="entry name" value="Cystatin_sf"/>
</dbReference>